<accession>A0A242MSG8</accession>
<keyword evidence="1" id="KW-0378">Hydrolase</keyword>
<feature type="binding site" evidence="2">
    <location>
        <position position="143"/>
    </location>
    <ligand>
        <name>Mn(2+)</name>
        <dbReference type="ChEBI" id="CHEBI:29035"/>
        <label>2</label>
    </ligand>
</feature>
<feature type="binding site" evidence="2">
    <location>
        <position position="145"/>
    </location>
    <ligand>
        <name>Mn(2+)</name>
        <dbReference type="ChEBI" id="CHEBI:29035"/>
        <label>2</label>
    </ligand>
</feature>
<dbReference type="CDD" id="cd05666">
    <property type="entry name" value="M20_Acy1-like"/>
    <property type="match status" value="1"/>
</dbReference>
<dbReference type="FunFam" id="3.30.70.360:FF:000001">
    <property type="entry name" value="N-acetyldiaminopimelate deacetylase"/>
    <property type="match status" value="1"/>
</dbReference>
<evidence type="ECO:0000313" key="4">
    <source>
        <dbReference type="EMBL" id="OTP74151.1"/>
    </source>
</evidence>
<sequence length="430" mass="46712">MLTFRSTLSAKERHCLSDFAPEYWPIPFPQIQAPSIMENTKGFCLLEDTSDLRDELSVIRHHLHQNPELAYKEFQTSDFVAQKLETWGYKVTRGLGGTGMVASLTAGTGTRAVAVRADMDALPIAEETGLPYASGNAGLMHACGHDGHTTMVLGAARHLARSRAFDGTVHLVFQPAEEIGADSGAKRMIEDGLFERFPCEAIFGLHNHPGYPTGTFMFRSGPFMAASDTVNITVYGRGGHAARPHLSIDPVVIGSALVMALQTVVARSIDPMQTAVVTVGAFNAGHAANVIPESARLQLSVRSFDATVRKQLETRIRALAEAHASGYGAKIDIDYVPGYPVVINSEAETRLALEVARELVGEDRVVDNFGPIAGSEDFAYYLQQKPGCFLRLGNGEGAPMLHNASYDFNDDNLTVGAAYWTRLVERFLAR</sequence>
<dbReference type="NCBIfam" id="TIGR01891">
    <property type="entry name" value="amidohydrolases"/>
    <property type="match status" value="1"/>
</dbReference>
<dbReference type="GO" id="GO:0046872">
    <property type="term" value="F:metal ion binding"/>
    <property type="evidence" value="ECO:0007669"/>
    <property type="project" value="UniProtKB-KW"/>
</dbReference>
<dbReference type="AlphaFoldDB" id="A0A242MSG8"/>
<dbReference type="InterPro" id="IPR002933">
    <property type="entry name" value="Peptidase_M20"/>
</dbReference>
<evidence type="ECO:0000256" key="2">
    <source>
        <dbReference type="PIRSR" id="PIRSR005962-1"/>
    </source>
</evidence>
<dbReference type="PANTHER" id="PTHR11014:SF63">
    <property type="entry name" value="METALLOPEPTIDASE, PUTATIVE (AFU_ORTHOLOGUE AFUA_6G09600)-RELATED"/>
    <property type="match status" value="1"/>
</dbReference>
<evidence type="ECO:0000313" key="5">
    <source>
        <dbReference type="Proteomes" id="UP000195221"/>
    </source>
</evidence>
<dbReference type="PIRSF" id="PIRSF005962">
    <property type="entry name" value="Pept_M20D_amidohydro"/>
    <property type="match status" value="1"/>
</dbReference>
<protein>
    <submittedName>
        <fullName evidence="4">Catalyzes the cleavage of p-aminobenzoyl-glutamate to p-aminobenzoate and glutamate, subunit A</fullName>
    </submittedName>
</protein>
<comment type="cofactor">
    <cofactor evidence="2">
        <name>Mn(2+)</name>
        <dbReference type="ChEBI" id="CHEBI:29035"/>
    </cofactor>
    <text evidence="2">The Mn(2+) ion enhances activity.</text>
</comment>
<reference evidence="4 5" key="1">
    <citation type="submission" date="2017-03" db="EMBL/GenBank/DDBJ databases">
        <title>Genome analysis of strain PAMC 26577.</title>
        <authorList>
            <person name="Oh H.-M."/>
            <person name="Yang J.-A."/>
        </authorList>
    </citation>
    <scope>NUCLEOTIDE SEQUENCE [LARGE SCALE GENOMIC DNA]</scope>
    <source>
        <strain evidence="4 5">PAMC 26577</strain>
    </source>
</reference>
<evidence type="ECO:0000256" key="1">
    <source>
        <dbReference type="ARBA" id="ARBA00022801"/>
    </source>
</evidence>
<dbReference type="PANTHER" id="PTHR11014">
    <property type="entry name" value="PEPTIDASE M20 FAMILY MEMBER"/>
    <property type="match status" value="1"/>
</dbReference>
<dbReference type="Pfam" id="PF01546">
    <property type="entry name" value="Peptidase_M20"/>
    <property type="match status" value="1"/>
</dbReference>
<comment type="caution">
    <text evidence="4">The sequence shown here is derived from an EMBL/GenBank/DDBJ whole genome shotgun (WGS) entry which is preliminary data.</text>
</comment>
<dbReference type="Gene3D" id="3.30.70.360">
    <property type="match status" value="1"/>
</dbReference>
<proteinExistence type="predicted"/>
<keyword evidence="2" id="KW-0464">Manganese</keyword>
<name>A0A242MSG8_CABSO</name>
<dbReference type="Gene3D" id="3.40.630.10">
    <property type="entry name" value="Zn peptidases"/>
    <property type="match status" value="1"/>
</dbReference>
<dbReference type="InterPro" id="IPR017439">
    <property type="entry name" value="Amidohydrolase"/>
</dbReference>
<feature type="binding site" evidence="2">
    <location>
        <position position="178"/>
    </location>
    <ligand>
        <name>Mn(2+)</name>
        <dbReference type="ChEBI" id="CHEBI:29035"/>
        <label>2</label>
    </ligand>
</feature>
<dbReference type="InterPro" id="IPR036264">
    <property type="entry name" value="Bact_exopeptidase_dim_dom"/>
</dbReference>
<dbReference type="GO" id="GO:0050118">
    <property type="term" value="F:N-acetyldiaminopimelate deacetylase activity"/>
    <property type="evidence" value="ECO:0007669"/>
    <property type="project" value="UniProtKB-ARBA"/>
</dbReference>
<organism evidence="4 5">
    <name type="scientific">Caballeronia sordidicola</name>
    <name type="common">Burkholderia sordidicola</name>
    <dbReference type="NCBI Taxonomy" id="196367"/>
    <lineage>
        <taxon>Bacteria</taxon>
        <taxon>Pseudomonadati</taxon>
        <taxon>Pseudomonadota</taxon>
        <taxon>Betaproteobacteria</taxon>
        <taxon>Burkholderiales</taxon>
        <taxon>Burkholderiaceae</taxon>
        <taxon>Caballeronia</taxon>
    </lineage>
</organism>
<dbReference type="SUPFAM" id="SSF53187">
    <property type="entry name" value="Zn-dependent exopeptidases"/>
    <property type="match status" value="1"/>
</dbReference>
<dbReference type="Pfam" id="PF07687">
    <property type="entry name" value="M20_dimer"/>
    <property type="match status" value="1"/>
</dbReference>
<dbReference type="EMBL" id="NBTZ01000067">
    <property type="protein sequence ID" value="OTP74151.1"/>
    <property type="molecule type" value="Genomic_DNA"/>
</dbReference>
<dbReference type="InterPro" id="IPR011650">
    <property type="entry name" value="Peptidase_M20_dimer"/>
</dbReference>
<dbReference type="SUPFAM" id="SSF55031">
    <property type="entry name" value="Bacterial exopeptidase dimerisation domain"/>
    <property type="match status" value="1"/>
</dbReference>
<evidence type="ECO:0000259" key="3">
    <source>
        <dbReference type="Pfam" id="PF07687"/>
    </source>
</evidence>
<gene>
    <name evidence="4" type="ORF">PAMC26577_16160</name>
</gene>
<feature type="binding site" evidence="2">
    <location>
        <position position="206"/>
    </location>
    <ligand>
        <name>Mn(2+)</name>
        <dbReference type="ChEBI" id="CHEBI:29035"/>
        <label>2</label>
    </ligand>
</feature>
<dbReference type="Proteomes" id="UP000195221">
    <property type="component" value="Unassembled WGS sequence"/>
</dbReference>
<feature type="domain" description="Peptidase M20 dimerisation" evidence="3">
    <location>
        <begin position="229"/>
        <end position="326"/>
    </location>
</feature>
<keyword evidence="2" id="KW-0479">Metal-binding</keyword>
<feature type="binding site" evidence="2">
    <location>
        <position position="402"/>
    </location>
    <ligand>
        <name>Mn(2+)</name>
        <dbReference type="ChEBI" id="CHEBI:29035"/>
        <label>2</label>
    </ligand>
</feature>
<dbReference type="GO" id="GO:0019877">
    <property type="term" value="P:diaminopimelate biosynthetic process"/>
    <property type="evidence" value="ECO:0007669"/>
    <property type="project" value="UniProtKB-ARBA"/>
</dbReference>